<proteinExistence type="predicted"/>
<keyword evidence="2" id="KW-1185">Reference proteome</keyword>
<dbReference type="RefSeq" id="XP_004352774.1">
    <property type="nucleotide sequence ID" value="XM_004352722.1"/>
</dbReference>
<evidence type="ECO:0000313" key="2">
    <source>
        <dbReference type="Proteomes" id="UP000011083"/>
    </source>
</evidence>
<name>L8HFP0_ACACF</name>
<dbReference type="AlphaFoldDB" id="L8HFP0"/>
<accession>L8HFP0</accession>
<gene>
    <name evidence="1" type="ORF">ACA1_068300</name>
</gene>
<evidence type="ECO:0000313" key="1">
    <source>
        <dbReference type="EMBL" id="ELR23246.1"/>
    </source>
</evidence>
<dbReference type="GeneID" id="14924219"/>
<dbReference type="VEuPathDB" id="AmoebaDB:ACA1_068300"/>
<dbReference type="Proteomes" id="UP000011083">
    <property type="component" value="Unassembled WGS sequence"/>
</dbReference>
<dbReference type="EMBL" id="KB007857">
    <property type="protein sequence ID" value="ELR23246.1"/>
    <property type="molecule type" value="Genomic_DNA"/>
</dbReference>
<organism evidence="1 2">
    <name type="scientific">Acanthamoeba castellanii (strain ATCC 30010 / Neff)</name>
    <dbReference type="NCBI Taxonomy" id="1257118"/>
    <lineage>
        <taxon>Eukaryota</taxon>
        <taxon>Amoebozoa</taxon>
        <taxon>Discosea</taxon>
        <taxon>Longamoebia</taxon>
        <taxon>Centramoebida</taxon>
        <taxon>Acanthamoebidae</taxon>
        <taxon>Acanthamoeba</taxon>
    </lineage>
</organism>
<protein>
    <submittedName>
        <fullName evidence="1">Uncharacterized protein</fullName>
    </submittedName>
</protein>
<sequence>MKQVRFVVLDLVVDEDEQGLALESMQAFRDSTVRCLRELAHYIAATHDSTPSSSAYFLSLIVATSRDEPAQALLKPQKFKLAVCRQAIEALAKLKLSARPDDALELASHYMQQLKKTPKALRALEVKISYITRGCPAVSQRFEEVLKVRAYLNWTSWTIEDLHHSEEGVVRTNNELAELCAHRGVRYAQDVQVLGNAAPDHGDALVSFKREGQLRSLKR</sequence>
<reference evidence="1 2" key="1">
    <citation type="journal article" date="2013" name="Genome Biol.">
        <title>Genome of Acanthamoeba castellanii highlights extensive lateral gene transfer and early evolution of tyrosine kinase signaling.</title>
        <authorList>
            <person name="Clarke M."/>
            <person name="Lohan A.J."/>
            <person name="Liu B."/>
            <person name="Lagkouvardos I."/>
            <person name="Roy S."/>
            <person name="Zafar N."/>
            <person name="Bertelli C."/>
            <person name="Schilde C."/>
            <person name="Kianianmomeni A."/>
            <person name="Burglin T.R."/>
            <person name="Frech C."/>
            <person name="Turcotte B."/>
            <person name="Kopec K.O."/>
            <person name="Synnott J.M."/>
            <person name="Choo C."/>
            <person name="Paponov I."/>
            <person name="Finkler A."/>
            <person name="Soon Heng Tan C."/>
            <person name="Hutchins A.P."/>
            <person name="Weinmeier T."/>
            <person name="Rattei T."/>
            <person name="Chu J.S."/>
            <person name="Gimenez G."/>
            <person name="Irimia M."/>
            <person name="Rigden D.J."/>
            <person name="Fitzpatrick D.A."/>
            <person name="Lorenzo-Morales J."/>
            <person name="Bateman A."/>
            <person name="Chiu C.H."/>
            <person name="Tang P."/>
            <person name="Hegemann P."/>
            <person name="Fromm H."/>
            <person name="Raoult D."/>
            <person name="Greub G."/>
            <person name="Miranda-Saavedra D."/>
            <person name="Chen N."/>
            <person name="Nash P."/>
            <person name="Ginger M.L."/>
            <person name="Horn M."/>
            <person name="Schaap P."/>
            <person name="Caler L."/>
            <person name="Loftus B."/>
        </authorList>
    </citation>
    <scope>NUCLEOTIDE SEQUENCE [LARGE SCALE GENOMIC DNA]</scope>
    <source>
        <strain evidence="1 2">Neff</strain>
    </source>
</reference>
<dbReference type="KEGG" id="acan:ACA1_068300"/>